<feature type="modified residue" description="4-aspartylphosphate" evidence="5 7">
    <location>
        <position position="75"/>
    </location>
</feature>
<dbReference type="InterPro" id="IPR000673">
    <property type="entry name" value="Sig_transdc_resp-reg_Me-estase"/>
</dbReference>
<evidence type="ECO:0000256" key="3">
    <source>
        <dbReference type="ARBA" id="ARBA00022801"/>
    </source>
</evidence>
<dbReference type="InterPro" id="IPR001789">
    <property type="entry name" value="Sig_transdc_resp-reg_receiver"/>
</dbReference>
<gene>
    <name evidence="5 10" type="primary">cheB</name>
    <name evidence="10" type="ORF">MUB52_11505</name>
</gene>
<evidence type="ECO:0000256" key="5">
    <source>
        <dbReference type="HAMAP-Rule" id="MF_00099"/>
    </source>
</evidence>
<dbReference type="Proteomes" id="UP001208690">
    <property type="component" value="Unassembled WGS sequence"/>
</dbReference>
<comment type="caution">
    <text evidence="10">The sequence shown here is derived from an EMBL/GenBank/DDBJ whole genome shotgun (WGS) entry which is preliminary data.</text>
</comment>
<dbReference type="Pfam" id="PF00072">
    <property type="entry name" value="Response_reg"/>
    <property type="match status" value="1"/>
</dbReference>
<dbReference type="HAMAP" id="MF_00099">
    <property type="entry name" value="CheB_chemtxs"/>
    <property type="match status" value="1"/>
</dbReference>
<feature type="domain" description="Response regulatory" evidence="8">
    <location>
        <begin position="24"/>
        <end position="141"/>
    </location>
</feature>
<keyword evidence="10" id="KW-0489">Methyltransferase</keyword>
<keyword evidence="2 5" id="KW-0145">Chemotaxis</keyword>
<evidence type="ECO:0000259" key="9">
    <source>
        <dbReference type="PROSITE" id="PS50122"/>
    </source>
</evidence>
<evidence type="ECO:0000256" key="1">
    <source>
        <dbReference type="ARBA" id="ARBA00022490"/>
    </source>
</evidence>
<comment type="catalytic activity">
    <reaction evidence="5">
        <text>L-glutaminyl-[protein] + H2O = L-glutamyl-[protein] + NH4(+)</text>
        <dbReference type="Rhea" id="RHEA:16441"/>
        <dbReference type="Rhea" id="RHEA-COMP:10207"/>
        <dbReference type="Rhea" id="RHEA-COMP:10208"/>
        <dbReference type="ChEBI" id="CHEBI:15377"/>
        <dbReference type="ChEBI" id="CHEBI:28938"/>
        <dbReference type="ChEBI" id="CHEBI:29973"/>
        <dbReference type="ChEBI" id="CHEBI:30011"/>
        <dbReference type="EC" id="3.5.1.44"/>
    </reaction>
</comment>
<evidence type="ECO:0000259" key="8">
    <source>
        <dbReference type="PROSITE" id="PS50110"/>
    </source>
</evidence>
<comment type="domain">
    <text evidence="5">Contains a C-terminal catalytic domain, and an N-terminal region which modulates catalytic activity.</text>
</comment>
<keyword evidence="10" id="KW-0808">Transferase</keyword>
<dbReference type="GO" id="GO:0008168">
    <property type="term" value="F:methyltransferase activity"/>
    <property type="evidence" value="ECO:0007669"/>
    <property type="project" value="UniProtKB-KW"/>
</dbReference>
<dbReference type="InterPro" id="IPR008248">
    <property type="entry name" value="CheB-like"/>
</dbReference>
<dbReference type="Gene3D" id="3.40.50.180">
    <property type="entry name" value="Methylesterase CheB, C-terminal domain"/>
    <property type="match status" value="1"/>
</dbReference>
<comment type="catalytic activity">
    <reaction evidence="4 5">
        <text>[protein]-L-glutamate 5-O-methyl ester + H2O = L-glutamyl-[protein] + methanol + H(+)</text>
        <dbReference type="Rhea" id="RHEA:23236"/>
        <dbReference type="Rhea" id="RHEA-COMP:10208"/>
        <dbReference type="Rhea" id="RHEA-COMP:10311"/>
        <dbReference type="ChEBI" id="CHEBI:15377"/>
        <dbReference type="ChEBI" id="CHEBI:15378"/>
        <dbReference type="ChEBI" id="CHEBI:17790"/>
        <dbReference type="ChEBI" id="CHEBI:29973"/>
        <dbReference type="ChEBI" id="CHEBI:82795"/>
        <dbReference type="EC" id="3.1.1.61"/>
    </reaction>
</comment>
<evidence type="ECO:0000256" key="2">
    <source>
        <dbReference type="ARBA" id="ARBA00022500"/>
    </source>
</evidence>
<comment type="PTM">
    <text evidence="5">Phosphorylated by CheA. Phosphorylation of the N-terminal regulatory domain activates the methylesterase activity.</text>
</comment>
<dbReference type="GO" id="GO:0032259">
    <property type="term" value="P:methylation"/>
    <property type="evidence" value="ECO:0007669"/>
    <property type="project" value="UniProtKB-KW"/>
</dbReference>
<comment type="similarity">
    <text evidence="5">Belongs to the CheB family.</text>
</comment>
<accession>A0ABT3BES1</accession>
<feature type="active site" evidence="5 6">
    <location>
        <position position="313"/>
    </location>
</feature>
<dbReference type="SUPFAM" id="SSF52172">
    <property type="entry name" value="CheY-like"/>
    <property type="match status" value="1"/>
</dbReference>
<comment type="subcellular location">
    <subcellularLocation>
        <location evidence="5">Cytoplasm</location>
    </subcellularLocation>
</comment>
<sequence length="383" mass="40946">MAQDFDVTHPYSTEAGAHTGAAKRVLVVDDSRAMRAWLRTVLTADPRLHVVGEAADAVEARDYIKANPVDVLTLDIEMPGMSGLDFLTRLMRARPMPVVMMSSLTAAGSEAAIQALSRGAIDCMVKPTSAYGEELTNDICERVYHAACTRPSQLQMWLQTKGARPAPAAAAPASQQRHAYRRGALILIGASTGGVAALETVLPALDPHGPPVVVVQHMPGNFLVSFSERLNRQLPQNVYLADESRALENGDIVIAPGHDRHTEVRNRGGSWYCRFVPNDPPALHCPSVDVLFASAASQARHISAALLTGLGRDGADGLLKLSQAGAATFGQDEATCVVYGMPKAAKALGAIQRELPLDDIGAAIRDSRIAPRRDEAHGTEQMQ</sequence>
<evidence type="ECO:0000256" key="6">
    <source>
        <dbReference type="PROSITE-ProRule" id="PRU00050"/>
    </source>
</evidence>
<dbReference type="SUPFAM" id="SSF52738">
    <property type="entry name" value="Methylesterase CheB, C-terminal domain"/>
    <property type="match status" value="1"/>
</dbReference>
<feature type="active site" evidence="5 6">
    <location>
        <position position="191"/>
    </location>
</feature>
<evidence type="ECO:0000313" key="11">
    <source>
        <dbReference type="Proteomes" id="UP001208690"/>
    </source>
</evidence>
<protein>
    <recommendedName>
        <fullName evidence="5">Protein-glutamate methylesterase/protein-glutamine glutaminase</fullName>
        <ecNumber evidence="5">3.1.1.61</ecNumber>
        <ecNumber evidence="5">3.5.1.44</ecNumber>
    </recommendedName>
</protein>
<dbReference type="PROSITE" id="PS50110">
    <property type="entry name" value="RESPONSE_REGULATORY"/>
    <property type="match status" value="1"/>
</dbReference>
<keyword evidence="5 7" id="KW-0597">Phosphoprotein</keyword>
<dbReference type="EC" id="3.5.1.44" evidence="5"/>
<keyword evidence="1 5" id="KW-0963">Cytoplasm</keyword>
<dbReference type="InterPro" id="IPR011006">
    <property type="entry name" value="CheY-like_superfamily"/>
</dbReference>
<dbReference type="PANTHER" id="PTHR42872">
    <property type="entry name" value="PROTEIN-GLUTAMATE METHYLESTERASE/PROTEIN-GLUTAMINE GLUTAMINASE"/>
    <property type="match status" value="1"/>
</dbReference>
<dbReference type="CDD" id="cd16432">
    <property type="entry name" value="CheB_Rec"/>
    <property type="match status" value="1"/>
</dbReference>
<evidence type="ECO:0000313" key="10">
    <source>
        <dbReference type="EMBL" id="MCV3272053.1"/>
    </source>
</evidence>
<keyword evidence="3 5" id="KW-0378">Hydrolase</keyword>
<name>A0ABT3BES1_9RHOB</name>
<proteinExistence type="inferred from homology"/>
<dbReference type="Pfam" id="PF01339">
    <property type="entry name" value="CheB_methylest"/>
    <property type="match status" value="1"/>
</dbReference>
<dbReference type="NCBIfam" id="NF001965">
    <property type="entry name" value="PRK00742.1"/>
    <property type="match status" value="1"/>
</dbReference>
<keyword evidence="11" id="KW-1185">Reference proteome</keyword>
<feature type="active site" evidence="5 6">
    <location>
        <position position="217"/>
    </location>
</feature>
<dbReference type="Gene3D" id="3.40.50.2300">
    <property type="match status" value="1"/>
</dbReference>
<dbReference type="PROSITE" id="PS50122">
    <property type="entry name" value="CHEB"/>
    <property type="match status" value="1"/>
</dbReference>
<dbReference type="SMART" id="SM00448">
    <property type="entry name" value="REC"/>
    <property type="match status" value="1"/>
</dbReference>
<dbReference type="PANTHER" id="PTHR42872:SF6">
    <property type="entry name" value="PROTEIN-GLUTAMATE METHYLESTERASE_PROTEIN-GLUTAMINE GLUTAMINASE"/>
    <property type="match status" value="1"/>
</dbReference>
<dbReference type="EC" id="3.1.1.61" evidence="5"/>
<dbReference type="EMBL" id="JALIEB010000006">
    <property type="protein sequence ID" value="MCV3272053.1"/>
    <property type="molecule type" value="Genomic_DNA"/>
</dbReference>
<evidence type="ECO:0000256" key="4">
    <source>
        <dbReference type="ARBA" id="ARBA00048267"/>
    </source>
</evidence>
<evidence type="ECO:0000256" key="7">
    <source>
        <dbReference type="PROSITE-ProRule" id="PRU00169"/>
    </source>
</evidence>
<feature type="domain" description="CheB-type methylesterase" evidence="9">
    <location>
        <begin position="179"/>
        <end position="364"/>
    </location>
</feature>
<reference evidence="10 11" key="1">
    <citation type="submission" date="2022-04" db="EMBL/GenBank/DDBJ databases">
        <title>Roseobacter sp. WL0113 is a bacterium isolated from neritic sediment.</title>
        <authorList>
            <person name="Wang L."/>
            <person name="He W."/>
            <person name="Zhang D.-F."/>
        </authorList>
    </citation>
    <scope>NUCLEOTIDE SEQUENCE [LARGE SCALE GENOMIC DNA]</scope>
    <source>
        <strain evidence="10 11">WL0113</strain>
    </source>
</reference>
<dbReference type="InterPro" id="IPR035909">
    <property type="entry name" value="CheB_C"/>
</dbReference>
<comment type="function">
    <text evidence="5">Involved in chemotaxis. Part of a chemotaxis signal transduction system that modulates chemotaxis in response to various stimuli. Catalyzes the demethylation of specific methylglutamate residues introduced into the chemoreceptors (methyl-accepting chemotaxis proteins or MCP) by CheR. Also mediates the irreversible deamidation of specific glutamine residues to glutamic acid.</text>
</comment>
<organism evidence="10 11">
    <name type="scientific">Roseobacter sinensis</name>
    <dbReference type="NCBI Taxonomy" id="2931391"/>
    <lineage>
        <taxon>Bacteria</taxon>
        <taxon>Pseudomonadati</taxon>
        <taxon>Pseudomonadota</taxon>
        <taxon>Alphaproteobacteria</taxon>
        <taxon>Rhodobacterales</taxon>
        <taxon>Roseobacteraceae</taxon>
        <taxon>Roseobacter</taxon>
    </lineage>
</organism>
<dbReference type="PIRSF" id="PIRSF000876">
    <property type="entry name" value="RR_chemtxs_CheB"/>
    <property type="match status" value="1"/>
</dbReference>
<dbReference type="GO" id="GO:0008984">
    <property type="term" value="F:protein-glutamate methylesterase activity"/>
    <property type="evidence" value="ECO:0007669"/>
    <property type="project" value="UniProtKB-EC"/>
</dbReference>
<dbReference type="CDD" id="cd17541">
    <property type="entry name" value="REC_CheB-like"/>
    <property type="match status" value="1"/>
</dbReference>